<organism evidence="1 2">
    <name type="scientific">Callosobruchus maculatus</name>
    <name type="common">Southern cowpea weevil</name>
    <name type="synonym">Pulse bruchid</name>
    <dbReference type="NCBI Taxonomy" id="64391"/>
    <lineage>
        <taxon>Eukaryota</taxon>
        <taxon>Metazoa</taxon>
        <taxon>Ecdysozoa</taxon>
        <taxon>Arthropoda</taxon>
        <taxon>Hexapoda</taxon>
        <taxon>Insecta</taxon>
        <taxon>Pterygota</taxon>
        <taxon>Neoptera</taxon>
        <taxon>Endopterygota</taxon>
        <taxon>Coleoptera</taxon>
        <taxon>Polyphaga</taxon>
        <taxon>Cucujiformia</taxon>
        <taxon>Chrysomeloidea</taxon>
        <taxon>Chrysomelidae</taxon>
        <taxon>Bruchinae</taxon>
        <taxon>Bruchini</taxon>
        <taxon>Callosobruchus</taxon>
    </lineage>
</organism>
<accession>A0A653CUX7</accession>
<keyword evidence="2" id="KW-1185">Reference proteome</keyword>
<evidence type="ECO:0000313" key="2">
    <source>
        <dbReference type="Proteomes" id="UP000410492"/>
    </source>
</evidence>
<reference evidence="1 2" key="1">
    <citation type="submission" date="2019-01" db="EMBL/GenBank/DDBJ databases">
        <authorList>
            <person name="Sayadi A."/>
        </authorList>
    </citation>
    <scope>NUCLEOTIDE SEQUENCE [LARGE SCALE GENOMIC DNA]</scope>
</reference>
<feature type="non-terminal residue" evidence="1">
    <location>
        <position position="140"/>
    </location>
</feature>
<evidence type="ECO:0000313" key="1">
    <source>
        <dbReference type="EMBL" id="VEN51489.1"/>
    </source>
</evidence>
<protein>
    <submittedName>
        <fullName evidence="1">Uncharacterized protein</fullName>
    </submittedName>
</protein>
<name>A0A653CUX7_CALMS</name>
<dbReference type="EMBL" id="CAACVG010008915">
    <property type="protein sequence ID" value="VEN51489.1"/>
    <property type="molecule type" value="Genomic_DNA"/>
</dbReference>
<gene>
    <name evidence="1" type="ORF">CALMAC_LOCUS11922</name>
</gene>
<proteinExistence type="predicted"/>
<dbReference type="Proteomes" id="UP000410492">
    <property type="component" value="Unassembled WGS sequence"/>
</dbReference>
<dbReference type="OrthoDB" id="6771580at2759"/>
<dbReference type="AlphaFoldDB" id="A0A653CUX7"/>
<sequence>MGYTNQLYSKKIRTVSYKFRRLKTLLSKQNLEIIYRALVQSHIVYAISIGGANEKHMKVLEIAQKLILKIIYNKLYRYQTEELFKETKFFDVRQLFFHYIISQYKKNYRHSTSSHDYKTRTKNELDVPKPAKNVMHVQSI</sequence>